<feature type="compositionally biased region" description="Basic and acidic residues" evidence="1">
    <location>
        <begin position="106"/>
        <end position="118"/>
    </location>
</feature>
<feature type="region of interest" description="Disordered" evidence="1">
    <location>
        <begin position="88"/>
        <end position="118"/>
    </location>
</feature>
<evidence type="ECO:0000313" key="2">
    <source>
        <dbReference type="EMBL" id="PRP82981.1"/>
    </source>
</evidence>
<organism evidence="2 3">
    <name type="scientific">Planoprotostelium fungivorum</name>
    <dbReference type="NCBI Taxonomy" id="1890364"/>
    <lineage>
        <taxon>Eukaryota</taxon>
        <taxon>Amoebozoa</taxon>
        <taxon>Evosea</taxon>
        <taxon>Variosea</taxon>
        <taxon>Cavosteliida</taxon>
        <taxon>Cavosteliaceae</taxon>
        <taxon>Planoprotostelium</taxon>
    </lineage>
</organism>
<keyword evidence="3" id="KW-1185">Reference proteome</keyword>
<dbReference type="AlphaFoldDB" id="A0A2P6NGC0"/>
<feature type="region of interest" description="Disordered" evidence="1">
    <location>
        <begin position="30"/>
        <end position="76"/>
    </location>
</feature>
<accession>A0A2P6NGC0</accession>
<name>A0A2P6NGC0_9EUKA</name>
<sequence length="118" mass="13103">MHLSPGDRRCAIPHISPYFEQNFQLSRAALSAPSSTHKHNYKTPTTTNTMNADQENSSNATFLNGEVDKDQTRQNGSGLMHNVRAFIQPMFPGGQQPAISQGFHTHHSDRDTRKGADL</sequence>
<dbReference type="Proteomes" id="UP000241769">
    <property type="component" value="Unassembled WGS sequence"/>
</dbReference>
<dbReference type="EMBL" id="MDYQ01000092">
    <property type="protein sequence ID" value="PRP82981.1"/>
    <property type="molecule type" value="Genomic_DNA"/>
</dbReference>
<comment type="caution">
    <text evidence="2">The sequence shown here is derived from an EMBL/GenBank/DDBJ whole genome shotgun (WGS) entry which is preliminary data.</text>
</comment>
<evidence type="ECO:0000313" key="3">
    <source>
        <dbReference type="Proteomes" id="UP000241769"/>
    </source>
</evidence>
<gene>
    <name evidence="2" type="ORF">PROFUN_09932</name>
</gene>
<dbReference type="InParanoid" id="A0A2P6NGC0"/>
<feature type="compositionally biased region" description="Polar residues" evidence="1">
    <location>
        <begin position="42"/>
        <end position="62"/>
    </location>
</feature>
<proteinExistence type="predicted"/>
<evidence type="ECO:0000256" key="1">
    <source>
        <dbReference type="SAM" id="MobiDB-lite"/>
    </source>
</evidence>
<reference evidence="2 3" key="1">
    <citation type="journal article" date="2018" name="Genome Biol. Evol.">
        <title>Multiple Roots of Fruiting Body Formation in Amoebozoa.</title>
        <authorList>
            <person name="Hillmann F."/>
            <person name="Forbes G."/>
            <person name="Novohradska S."/>
            <person name="Ferling I."/>
            <person name="Riege K."/>
            <person name="Groth M."/>
            <person name="Westermann M."/>
            <person name="Marz M."/>
            <person name="Spaller T."/>
            <person name="Winckler T."/>
            <person name="Schaap P."/>
            <person name="Glockner G."/>
        </authorList>
    </citation>
    <scope>NUCLEOTIDE SEQUENCE [LARGE SCALE GENOMIC DNA]</scope>
    <source>
        <strain evidence="2 3">Jena</strain>
    </source>
</reference>
<protein>
    <submittedName>
        <fullName evidence="2">Uncharacterized protein</fullName>
    </submittedName>
</protein>